<sequence length="587" mass="70068">MNFFKDKTLDPVTWIQINSDNFNEDKYEQTGLLWDYYWNRYFQVKFQILRTKKKVIKYSTNNGINLRVDTQKDLLYPLNNLEQIKYLKWLEIQNPNLNQSERWILIWKGQALADIGGEYSNGSKQGPWKEPIENYWTLSQVYYIGNYLDGERIGIWKYIYEDQLIGGGIYDNKNIKNGKWIELSENFSNNANITYSGEYKNNKKVDKWEIKYRFSCVYQLECIGGGSYNQEGIKNGLWIDLIDNFYRYNSNFNQFQYLSLRQVTFNGEYQNGKKVGRWDTYFRIESLFQSQFQLIGGGSYDETGIKNGNWIEPSNNFYKYSQVTYEGEYQNGKKINQWVTRYKQKDQLDFICGGEYDAVGSIKKGFWVELSDEFRQDNQIVYQGIYHNGKKIGRWDINFRELDQFEKIGVCYYDEQFNKIGFQKEISESFFNLSQVIYIGEYQDGQKTGQWKIYWKNNLKIEELGSGLYGENGLKKGNWIELAIDFNEDKQVTYYGEYHYGQKVGLWVTYFRFSVNFEEIGCGCYDDEGIQNGFWIELDEDFSGSKQIIYKGQYKNGKKFEKWQEFKRDKWKIDQGFQKIGETYYQN</sequence>
<comment type="caution">
    <text evidence="1">The sequence shown here is derived from an EMBL/GenBank/DDBJ whole genome shotgun (WGS) entry which is preliminary data.</text>
</comment>
<gene>
    <name evidence="1" type="ORF">POCTA_138.1.T0620031</name>
</gene>
<dbReference type="AlphaFoldDB" id="A0A8S1V847"/>
<dbReference type="Proteomes" id="UP000683925">
    <property type="component" value="Unassembled WGS sequence"/>
</dbReference>
<proteinExistence type="predicted"/>
<name>A0A8S1V847_PAROT</name>
<protein>
    <submittedName>
        <fullName evidence="1">Uncharacterized protein</fullName>
    </submittedName>
</protein>
<dbReference type="PANTHER" id="PTHR33706:SF1">
    <property type="entry name" value="TPR REPEAT PROTEIN"/>
    <property type="match status" value="1"/>
</dbReference>
<evidence type="ECO:0000313" key="2">
    <source>
        <dbReference type="Proteomes" id="UP000683925"/>
    </source>
</evidence>
<dbReference type="OrthoDB" id="298777at2759"/>
<dbReference type="EMBL" id="CAJJDP010000061">
    <property type="protein sequence ID" value="CAD8173460.1"/>
    <property type="molecule type" value="Genomic_DNA"/>
</dbReference>
<evidence type="ECO:0000313" key="1">
    <source>
        <dbReference type="EMBL" id="CAD8173460.1"/>
    </source>
</evidence>
<accession>A0A8S1V847</accession>
<reference evidence="1" key="1">
    <citation type="submission" date="2021-01" db="EMBL/GenBank/DDBJ databases">
        <authorList>
            <consortium name="Genoscope - CEA"/>
            <person name="William W."/>
        </authorList>
    </citation>
    <scope>NUCLEOTIDE SEQUENCE</scope>
</reference>
<keyword evidence="2" id="KW-1185">Reference proteome</keyword>
<dbReference type="OMA" id="ERWILIW"/>
<organism evidence="1 2">
    <name type="scientific">Paramecium octaurelia</name>
    <dbReference type="NCBI Taxonomy" id="43137"/>
    <lineage>
        <taxon>Eukaryota</taxon>
        <taxon>Sar</taxon>
        <taxon>Alveolata</taxon>
        <taxon>Ciliophora</taxon>
        <taxon>Intramacronucleata</taxon>
        <taxon>Oligohymenophorea</taxon>
        <taxon>Peniculida</taxon>
        <taxon>Parameciidae</taxon>
        <taxon>Paramecium</taxon>
    </lineage>
</organism>
<dbReference type="PANTHER" id="PTHR33706">
    <property type="entry name" value="MORN VARIANT REPEAT PROTEIN"/>
    <property type="match status" value="1"/>
</dbReference>